<proteinExistence type="predicted"/>
<dbReference type="PANTHER" id="PTHR11505">
    <property type="entry name" value="L1 TRANSPOSABLE ELEMENT-RELATED"/>
    <property type="match status" value="1"/>
</dbReference>
<dbReference type="Gene3D" id="3.30.70.1820">
    <property type="entry name" value="L1 transposable element, RRM domain"/>
    <property type="match status" value="1"/>
</dbReference>
<name>A0AAD6B9X7_9TELE</name>
<dbReference type="AlphaFoldDB" id="A0AAD6B9X7"/>
<evidence type="ECO:0008006" key="4">
    <source>
        <dbReference type="Google" id="ProtNLM"/>
    </source>
</evidence>
<dbReference type="Proteomes" id="UP001219934">
    <property type="component" value="Unassembled WGS sequence"/>
</dbReference>
<protein>
    <recommendedName>
        <fullName evidence="4">L1 transposable element RRM domain-containing protein</fullName>
    </recommendedName>
</protein>
<feature type="coiled-coil region" evidence="1">
    <location>
        <begin position="21"/>
        <end position="76"/>
    </location>
</feature>
<dbReference type="InterPro" id="IPR004244">
    <property type="entry name" value="Transposase_22"/>
</dbReference>
<organism evidence="2 3">
    <name type="scientific">Pogonophryne albipinna</name>
    <dbReference type="NCBI Taxonomy" id="1090488"/>
    <lineage>
        <taxon>Eukaryota</taxon>
        <taxon>Metazoa</taxon>
        <taxon>Chordata</taxon>
        <taxon>Craniata</taxon>
        <taxon>Vertebrata</taxon>
        <taxon>Euteleostomi</taxon>
        <taxon>Actinopterygii</taxon>
        <taxon>Neopterygii</taxon>
        <taxon>Teleostei</taxon>
        <taxon>Neoteleostei</taxon>
        <taxon>Acanthomorphata</taxon>
        <taxon>Eupercaria</taxon>
        <taxon>Perciformes</taxon>
        <taxon>Notothenioidei</taxon>
        <taxon>Pogonophryne</taxon>
    </lineage>
</organism>
<comment type="caution">
    <text evidence="2">The sequence shown here is derived from an EMBL/GenBank/DDBJ whole genome shotgun (WGS) entry which is preliminary data.</text>
</comment>
<gene>
    <name evidence="2" type="ORF">JOQ06_029036</name>
</gene>
<evidence type="ECO:0000256" key="1">
    <source>
        <dbReference type="SAM" id="Coils"/>
    </source>
</evidence>
<accession>A0AAD6B9X7</accession>
<evidence type="ECO:0000313" key="2">
    <source>
        <dbReference type="EMBL" id="KAJ4939592.1"/>
    </source>
</evidence>
<reference evidence="2" key="1">
    <citation type="submission" date="2022-11" db="EMBL/GenBank/DDBJ databases">
        <title>Chromosome-level genome of Pogonophryne albipinna.</title>
        <authorList>
            <person name="Jo E."/>
        </authorList>
    </citation>
    <scope>NUCLEOTIDE SEQUENCE</scope>
    <source>
        <strain evidence="2">SGF0006</strain>
        <tissue evidence="2">Muscle</tissue>
    </source>
</reference>
<dbReference type="EMBL" id="JAPTMU010000008">
    <property type="protein sequence ID" value="KAJ4939592.1"/>
    <property type="molecule type" value="Genomic_DNA"/>
</dbReference>
<keyword evidence="3" id="KW-1185">Reference proteome</keyword>
<sequence length="243" mass="28015">METAGNFGVLKEEINDLREGFVELKIRADAAELRIAENEDREIGMTKVLLHSLRMQKQLENKCEELEGRKRQNNLRIYSVPEKCGGNSMMDFVENLTREKLDVSGEIPIERAHRATGHLTGHSDRPRSIIVRFQNYNVRQRILQAAWAKKDIRLKDCRIFFDEDFTTQVFKERAKIQTNAAQGLLEYGVNMESPAGEPDLESTLQASGWQTHRSRNRRTPGCELMSDVKTLTDSLDRHERAKE</sequence>
<evidence type="ECO:0000313" key="3">
    <source>
        <dbReference type="Proteomes" id="UP001219934"/>
    </source>
</evidence>
<keyword evidence="1" id="KW-0175">Coiled coil</keyword>